<comment type="caution">
    <text evidence="2">The sequence shown here is derived from an EMBL/GenBank/DDBJ whole genome shotgun (WGS) entry which is preliminary data.</text>
</comment>
<accession>A0AAV7UVB8</accession>
<sequence length="125" mass="14433">MNTEHRSLNRRWVKDKPYNQELRYFRQTKEKPEKATVLGAPQKSKKKTIDMEEKGAPIFLEIWDTINMAGASSEEHPEEDSSIEEEETRGAQKKSSETFWTQTGLWARLAVFAPKPPSWACFGAM</sequence>
<organism evidence="2 3">
    <name type="scientific">Pleurodeles waltl</name>
    <name type="common">Iberian ribbed newt</name>
    <dbReference type="NCBI Taxonomy" id="8319"/>
    <lineage>
        <taxon>Eukaryota</taxon>
        <taxon>Metazoa</taxon>
        <taxon>Chordata</taxon>
        <taxon>Craniata</taxon>
        <taxon>Vertebrata</taxon>
        <taxon>Euteleostomi</taxon>
        <taxon>Amphibia</taxon>
        <taxon>Batrachia</taxon>
        <taxon>Caudata</taxon>
        <taxon>Salamandroidea</taxon>
        <taxon>Salamandridae</taxon>
        <taxon>Pleurodelinae</taxon>
        <taxon>Pleurodeles</taxon>
    </lineage>
</organism>
<name>A0AAV7UVB8_PLEWA</name>
<keyword evidence="3" id="KW-1185">Reference proteome</keyword>
<evidence type="ECO:0000313" key="3">
    <source>
        <dbReference type="Proteomes" id="UP001066276"/>
    </source>
</evidence>
<evidence type="ECO:0000256" key="1">
    <source>
        <dbReference type="SAM" id="MobiDB-lite"/>
    </source>
</evidence>
<dbReference type="AlphaFoldDB" id="A0AAV7UVB8"/>
<protein>
    <submittedName>
        <fullName evidence="2">Uncharacterized protein</fullName>
    </submittedName>
</protein>
<evidence type="ECO:0000313" key="2">
    <source>
        <dbReference type="EMBL" id="KAJ1191828.1"/>
    </source>
</evidence>
<proteinExistence type="predicted"/>
<feature type="region of interest" description="Disordered" evidence="1">
    <location>
        <begin position="69"/>
        <end position="98"/>
    </location>
</feature>
<dbReference type="EMBL" id="JANPWB010000004">
    <property type="protein sequence ID" value="KAJ1191828.1"/>
    <property type="molecule type" value="Genomic_DNA"/>
</dbReference>
<feature type="compositionally biased region" description="Acidic residues" evidence="1">
    <location>
        <begin position="76"/>
        <end position="87"/>
    </location>
</feature>
<gene>
    <name evidence="2" type="ORF">NDU88_001143</name>
</gene>
<dbReference type="Proteomes" id="UP001066276">
    <property type="component" value="Chromosome 2_2"/>
</dbReference>
<reference evidence="2" key="1">
    <citation type="journal article" date="2022" name="bioRxiv">
        <title>Sequencing and chromosome-scale assembly of the giantPleurodeles waltlgenome.</title>
        <authorList>
            <person name="Brown T."/>
            <person name="Elewa A."/>
            <person name="Iarovenko S."/>
            <person name="Subramanian E."/>
            <person name="Araus A.J."/>
            <person name="Petzold A."/>
            <person name="Susuki M."/>
            <person name="Suzuki K.-i.T."/>
            <person name="Hayashi T."/>
            <person name="Toyoda A."/>
            <person name="Oliveira C."/>
            <person name="Osipova E."/>
            <person name="Leigh N.D."/>
            <person name="Simon A."/>
            <person name="Yun M.H."/>
        </authorList>
    </citation>
    <scope>NUCLEOTIDE SEQUENCE</scope>
    <source>
        <strain evidence="2">20211129_DDA</strain>
        <tissue evidence="2">Liver</tissue>
    </source>
</reference>